<name>A0A176WBG0_MARPO</name>
<evidence type="ECO:0000313" key="3">
    <source>
        <dbReference type="Proteomes" id="UP000077202"/>
    </source>
</evidence>
<protein>
    <submittedName>
        <fullName evidence="2">Uncharacterized protein</fullName>
    </submittedName>
</protein>
<gene>
    <name evidence="2" type="ORF">AXG93_3483s1110</name>
</gene>
<sequence length="153" mass="15987">MDPEQKLAPENSHSGKICREVKDDPTRASGVATDDKSVADTHTDTDAEESLLQSVSDFITESVHTLKDTVSGSAGGGEEKSVLQSMGTRIANSAHSMKDTVMGGTNGKILTGTIDGNGPSPDTSLQLGLGYCLDISRVLELAISRGIDIPKSI</sequence>
<keyword evidence="3" id="KW-1185">Reference proteome</keyword>
<feature type="compositionally biased region" description="Basic and acidic residues" evidence="1">
    <location>
        <begin position="17"/>
        <end position="26"/>
    </location>
</feature>
<proteinExistence type="predicted"/>
<accession>A0A176WBG0</accession>
<evidence type="ECO:0000256" key="1">
    <source>
        <dbReference type="SAM" id="MobiDB-lite"/>
    </source>
</evidence>
<comment type="caution">
    <text evidence="2">The sequence shown here is derived from an EMBL/GenBank/DDBJ whole genome shotgun (WGS) entry which is preliminary data.</text>
</comment>
<feature type="region of interest" description="Disordered" evidence="1">
    <location>
        <begin position="1"/>
        <end position="46"/>
    </location>
</feature>
<dbReference type="Proteomes" id="UP000077202">
    <property type="component" value="Unassembled WGS sequence"/>
</dbReference>
<dbReference type="AlphaFoldDB" id="A0A176WBG0"/>
<reference evidence="2" key="1">
    <citation type="submission" date="2016-03" db="EMBL/GenBank/DDBJ databases">
        <title>Mechanisms controlling the formation of the plant cell surface in tip-growing cells are functionally conserved among land plants.</title>
        <authorList>
            <person name="Honkanen S."/>
            <person name="Jones V.A."/>
            <person name="Morieri G."/>
            <person name="Champion C."/>
            <person name="Hetherington A.J."/>
            <person name="Kelly S."/>
            <person name="Saint-Marcoux D."/>
            <person name="Proust H."/>
            <person name="Prescott H."/>
            <person name="Dolan L."/>
        </authorList>
    </citation>
    <scope>NUCLEOTIDE SEQUENCE [LARGE SCALE GENOMIC DNA]</scope>
    <source>
        <tissue evidence="2">Whole gametophyte</tissue>
    </source>
</reference>
<feature type="compositionally biased region" description="Basic and acidic residues" evidence="1">
    <location>
        <begin position="33"/>
        <end position="45"/>
    </location>
</feature>
<dbReference type="EMBL" id="LVLJ01001335">
    <property type="protein sequence ID" value="OAE30419.1"/>
    <property type="molecule type" value="Genomic_DNA"/>
</dbReference>
<organism evidence="2 3">
    <name type="scientific">Marchantia polymorpha subsp. ruderalis</name>
    <dbReference type="NCBI Taxonomy" id="1480154"/>
    <lineage>
        <taxon>Eukaryota</taxon>
        <taxon>Viridiplantae</taxon>
        <taxon>Streptophyta</taxon>
        <taxon>Embryophyta</taxon>
        <taxon>Marchantiophyta</taxon>
        <taxon>Marchantiopsida</taxon>
        <taxon>Marchantiidae</taxon>
        <taxon>Marchantiales</taxon>
        <taxon>Marchantiaceae</taxon>
        <taxon>Marchantia</taxon>
    </lineage>
</organism>
<evidence type="ECO:0000313" key="2">
    <source>
        <dbReference type="EMBL" id="OAE30419.1"/>
    </source>
</evidence>